<proteinExistence type="predicted"/>
<accession>A0A916XGH9</accession>
<name>A0A916XGH9_9ACTN</name>
<reference evidence="2" key="2">
    <citation type="submission" date="2020-09" db="EMBL/GenBank/DDBJ databases">
        <authorList>
            <person name="Sun Q."/>
            <person name="Zhou Y."/>
        </authorList>
    </citation>
    <scope>NUCLEOTIDE SEQUENCE</scope>
    <source>
        <strain evidence="2">CGMCC 1.15478</strain>
    </source>
</reference>
<feature type="region of interest" description="Disordered" evidence="1">
    <location>
        <begin position="1"/>
        <end position="21"/>
    </location>
</feature>
<evidence type="ECO:0000256" key="1">
    <source>
        <dbReference type="SAM" id="MobiDB-lite"/>
    </source>
</evidence>
<organism evidence="2 3">
    <name type="scientific">Hoyosella rhizosphaerae</name>
    <dbReference type="NCBI Taxonomy" id="1755582"/>
    <lineage>
        <taxon>Bacteria</taxon>
        <taxon>Bacillati</taxon>
        <taxon>Actinomycetota</taxon>
        <taxon>Actinomycetes</taxon>
        <taxon>Mycobacteriales</taxon>
        <taxon>Hoyosellaceae</taxon>
        <taxon>Hoyosella</taxon>
    </lineage>
</organism>
<dbReference type="EMBL" id="BMJH01000002">
    <property type="protein sequence ID" value="GGC70143.1"/>
    <property type="molecule type" value="Genomic_DNA"/>
</dbReference>
<sequence>MSSDTSTGAQGQGSGDGSAVGLSREELSAAVASMSDADLCEFVIAASANRPKLHPLHQVAQLSAIAGPLSSDDPELANVSVSAAGGTVASRDFSDVPVGEVPALGAPSGRDVADEDAGWTKEGIPTFAAVRDRIAARFAVAIGASETVVHQAEDRSLEQQWETRARLARERLEQIKGIMRK</sequence>
<reference evidence="2" key="1">
    <citation type="journal article" date="2014" name="Int. J. Syst. Evol. Microbiol.">
        <title>Complete genome sequence of Corynebacterium casei LMG S-19264T (=DSM 44701T), isolated from a smear-ripened cheese.</title>
        <authorList>
            <consortium name="US DOE Joint Genome Institute (JGI-PGF)"/>
            <person name="Walter F."/>
            <person name="Albersmeier A."/>
            <person name="Kalinowski J."/>
            <person name="Ruckert C."/>
        </authorList>
    </citation>
    <scope>NUCLEOTIDE SEQUENCE</scope>
    <source>
        <strain evidence="2">CGMCC 1.15478</strain>
    </source>
</reference>
<dbReference type="Proteomes" id="UP000641514">
    <property type="component" value="Unassembled WGS sequence"/>
</dbReference>
<evidence type="ECO:0000313" key="3">
    <source>
        <dbReference type="Proteomes" id="UP000641514"/>
    </source>
</evidence>
<protein>
    <submittedName>
        <fullName evidence="2">Uncharacterized protein</fullName>
    </submittedName>
</protein>
<keyword evidence="3" id="KW-1185">Reference proteome</keyword>
<gene>
    <name evidence="2" type="ORF">GCM10011410_23750</name>
</gene>
<dbReference type="RefSeq" id="WP_229675941.1">
    <property type="nucleotide sequence ID" value="NZ_BMJH01000002.1"/>
</dbReference>
<evidence type="ECO:0000313" key="2">
    <source>
        <dbReference type="EMBL" id="GGC70143.1"/>
    </source>
</evidence>
<comment type="caution">
    <text evidence="2">The sequence shown here is derived from an EMBL/GenBank/DDBJ whole genome shotgun (WGS) entry which is preliminary data.</text>
</comment>
<dbReference type="AlphaFoldDB" id="A0A916XGH9"/>